<keyword evidence="1" id="KW-0479">Metal-binding</keyword>
<gene>
    <name evidence="5" type="ordered locus">FRAAL6163</name>
</gene>
<dbReference type="InterPro" id="IPR001303">
    <property type="entry name" value="Aldolase_II/adducin_N"/>
</dbReference>
<dbReference type="SUPFAM" id="SSF53639">
    <property type="entry name" value="AraD/HMP-PK domain-like"/>
    <property type="match status" value="1"/>
</dbReference>
<dbReference type="HOGENOM" id="CLU_1044907_0_0_11"/>
<dbReference type="GO" id="GO:0019323">
    <property type="term" value="P:pentose catabolic process"/>
    <property type="evidence" value="ECO:0007669"/>
    <property type="project" value="TreeGrafter"/>
</dbReference>
<dbReference type="RefSeq" id="WP_011607213.1">
    <property type="nucleotide sequence ID" value="NC_008278.1"/>
</dbReference>
<feature type="region of interest" description="Disordered" evidence="3">
    <location>
        <begin position="240"/>
        <end position="266"/>
    </location>
</feature>
<evidence type="ECO:0000256" key="3">
    <source>
        <dbReference type="SAM" id="MobiDB-lite"/>
    </source>
</evidence>
<evidence type="ECO:0000256" key="1">
    <source>
        <dbReference type="ARBA" id="ARBA00022723"/>
    </source>
</evidence>
<dbReference type="Proteomes" id="UP000000657">
    <property type="component" value="Chromosome"/>
</dbReference>
<dbReference type="GO" id="GO:0005829">
    <property type="term" value="C:cytosol"/>
    <property type="evidence" value="ECO:0007669"/>
    <property type="project" value="TreeGrafter"/>
</dbReference>
<feature type="compositionally biased region" description="Basic and acidic residues" evidence="3">
    <location>
        <begin position="256"/>
        <end position="266"/>
    </location>
</feature>
<dbReference type="PANTHER" id="PTHR22789:SF0">
    <property type="entry name" value="3-OXO-TETRONATE 4-PHOSPHATE DECARBOXYLASE-RELATED"/>
    <property type="match status" value="1"/>
</dbReference>
<dbReference type="Pfam" id="PF00596">
    <property type="entry name" value="Aldolase_II"/>
    <property type="match status" value="1"/>
</dbReference>
<sequence>MSVHPSCLDVATACRVLAADGQDHFCFGHVSVRMPHGGLLVKTAGPSLARVGPGHVAEVGPDGTARTPGLRLHEETALHRAVYAHRDDVGAVVHTHPLAAQTATLFPPMSGGILSQDEVPFAAGVAWYDDADLVADAGRGRAFARCLGPDRAALLRAHGLVTVGRDVVEATALALLLHRALAVRLAAMAVGRPRPIDPVTVARLSAAFEAGHAGRMAAIWADAVAALDLPWSAALGPGGLRPVQPGDDAAGRGRYGRVDGVAETRS</sequence>
<dbReference type="EMBL" id="CT573213">
    <property type="protein sequence ID" value="CAJ64786.1"/>
    <property type="molecule type" value="Genomic_DNA"/>
</dbReference>
<dbReference type="OrthoDB" id="3729465at2"/>
<dbReference type="SMART" id="SM01007">
    <property type="entry name" value="Aldolase_II"/>
    <property type="match status" value="1"/>
</dbReference>
<dbReference type="GO" id="GO:0046872">
    <property type="term" value="F:metal ion binding"/>
    <property type="evidence" value="ECO:0007669"/>
    <property type="project" value="UniProtKB-KW"/>
</dbReference>
<dbReference type="PANTHER" id="PTHR22789">
    <property type="entry name" value="FUCULOSE PHOSPHATE ALDOLASE"/>
    <property type="match status" value="1"/>
</dbReference>
<protein>
    <recommendedName>
        <fullName evidence="4">Class II aldolase/adducin N-terminal domain-containing protein</fullName>
    </recommendedName>
</protein>
<proteinExistence type="predicted"/>
<name>Q0RCN8_FRAAA</name>
<evidence type="ECO:0000313" key="5">
    <source>
        <dbReference type="EMBL" id="CAJ64786.1"/>
    </source>
</evidence>
<evidence type="ECO:0000259" key="4">
    <source>
        <dbReference type="SMART" id="SM01007"/>
    </source>
</evidence>
<organism evidence="5 6">
    <name type="scientific">Frankia alni (strain DSM 45986 / CECT 9034 / ACN14a)</name>
    <dbReference type="NCBI Taxonomy" id="326424"/>
    <lineage>
        <taxon>Bacteria</taxon>
        <taxon>Bacillati</taxon>
        <taxon>Actinomycetota</taxon>
        <taxon>Actinomycetes</taxon>
        <taxon>Frankiales</taxon>
        <taxon>Frankiaceae</taxon>
        <taxon>Frankia</taxon>
    </lineage>
</organism>
<dbReference type="AlphaFoldDB" id="Q0RCN8"/>
<reference evidence="5 6" key="1">
    <citation type="journal article" date="2007" name="Genome Res.">
        <title>Genome characteristics of facultatively symbiotic Frankia sp. strains reflect host range and host plant biogeography.</title>
        <authorList>
            <person name="Normand P."/>
            <person name="Lapierre P."/>
            <person name="Tisa L.S."/>
            <person name="Gogarten J.P."/>
            <person name="Alloisio N."/>
            <person name="Bagnarol E."/>
            <person name="Bassi C.A."/>
            <person name="Berry A.M."/>
            <person name="Bickhart D.M."/>
            <person name="Choisne N."/>
            <person name="Couloux A."/>
            <person name="Cournoyer B."/>
            <person name="Cruveiller S."/>
            <person name="Daubin V."/>
            <person name="Demange N."/>
            <person name="Francino M.P."/>
            <person name="Goltsman E."/>
            <person name="Huang Y."/>
            <person name="Kopp O.R."/>
            <person name="Labarre L."/>
            <person name="Lapidus A."/>
            <person name="Lavire C."/>
            <person name="Marechal J."/>
            <person name="Martinez M."/>
            <person name="Mastronunzio J.E."/>
            <person name="Mullin B.C."/>
            <person name="Niemann J."/>
            <person name="Pujic P."/>
            <person name="Rawnsley T."/>
            <person name="Rouy Z."/>
            <person name="Schenowitz C."/>
            <person name="Sellstedt A."/>
            <person name="Tavares F."/>
            <person name="Tomkins J.P."/>
            <person name="Vallenet D."/>
            <person name="Valverde C."/>
            <person name="Wall L.G."/>
            <person name="Wang Y."/>
            <person name="Medigue C."/>
            <person name="Benson D.R."/>
        </authorList>
    </citation>
    <scope>NUCLEOTIDE SEQUENCE [LARGE SCALE GENOMIC DNA]</scope>
    <source>
        <strain evidence="6">DSM 45986 / CECT 9034 / ACN14a</strain>
    </source>
</reference>
<feature type="domain" description="Class II aldolase/adducin N-terminal" evidence="4">
    <location>
        <begin position="8"/>
        <end position="185"/>
    </location>
</feature>
<keyword evidence="6" id="KW-1185">Reference proteome</keyword>
<dbReference type="KEGG" id="fal:FRAAL6163"/>
<accession>Q0RCN8</accession>
<dbReference type="GO" id="GO:0016832">
    <property type="term" value="F:aldehyde-lyase activity"/>
    <property type="evidence" value="ECO:0007669"/>
    <property type="project" value="TreeGrafter"/>
</dbReference>
<keyword evidence="2" id="KW-0456">Lyase</keyword>
<dbReference type="STRING" id="326424.FRAAL6163"/>
<dbReference type="eggNOG" id="COG0235">
    <property type="taxonomic scope" value="Bacteria"/>
</dbReference>
<evidence type="ECO:0000313" key="6">
    <source>
        <dbReference type="Proteomes" id="UP000000657"/>
    </source>
</evidence>
<dbReference type="InterPro" id="IPR036409">
    <property type="entry name" value="Aldolase_II/adducin_N_sf"/>
</dbReference>
<evidence type="ECO:0000256" key="2">
    <source>
        <dbReference type="ARBA" id="ARBA00023239"/>
    </source>
</evidence>
<dbReference type="Gene3D" id="3.40.225.10">
    <property type="entry name" value="Class II aldolase/adducin N-terminal domain"/>
    <property type="match status" value="1"/>
</dbReference>
<dbReference type="InterPro" id="IPR050197">
    <property type="entry name" value="Aldolase_class_II_sugar_metab"/>
</dbReference>